<protein>
    <submittedName>
        <fullName evidence="2">Lysophospholipase, alpha-beta hydrolase superfamily</fullName>
    </submittedName>
</protein>
<gene>
    <name evidence="2" type="ORF">BECKFW1821A_GA0114235_10882</name>
</gene>
<dbReference type="PANTHER" id="PTHR43194:SF2">
    <property type="entry name" value="PEROXISOMAL MEMBRANE PROTEIN LPX1"/>
    <property type="match status" value="1"/>
</dbReference>
<dbReference type="InterPro" id="IPR029058">
    <property type="entry name" value="AB_hydrolase_fold"/>
</dbReference>
<accession>A0A450SY72</accession>
<proteinExistence type="predicted"/>
<dbReference type="EMBL" id="CAADEW010000088">
    <property type="protein sequence ID" value="VFJ59060.1"/>
    <property type="molecule type" value="Genomic_DNA"/>
</dbReference>
<feature type="domain" description="AB hydrolase-1" evidence="1">
    <location>
        <begin position="19"/>
        <end position="240"/>
    </location>
</feature>
<dbReference type="InterPro" id="IPR000073">
    <property type="entry name" value="AB_hydrolase_1"/>
</dbReference>
<keyword evidence="2" id="KW-0378">Hydrolase</keyword>
<evidence type="ECO:0000259" key="1">
    <source>
        <dbReference type="Pfam" id="PF12697"/>
    </source>
</evidence>
<name>A0A450SY72_9GAMM</name>
<dbReference type="SUPFAM" id="SSF53474">
    <property type="entry name" value="alpha/beta-Hydrolases"/>
    <property type="match status" value="1"/>
</dbReference>
<reference evidence="2" key="1">
    <citation type="submission" date="2019-02" db="EMBL/GenBank/DDBJ databases">
        <authorList>
            <person name="Gruber-Vodicka R. H."/>
            <person name="Seah K. B. B."/>
        </authorList>
    </citation>
    <scope>NUCLEOTIDE SEQUENCE</scope>
    <source>
        <strain evidence="2">BECK_BZ15</strain>
    </source>
</reference>
<evidence type="ECO:0000313" key="2">
    <source>
        <dbReference type="EMBL" id="VFJ59060.1"/>
    </source>
</evidence>
<dbReference type="GO" id="GO:0016787">
    <property type="term" value="F:hydrolase activity"/>
    <property type="evidence" value="ECO:0007669"/>
    <property type="project" value="UniProtKB-KW"/>
</dbReference>
<dbReference type="Pfam" id="PF12697">
    <property type="entry name" value="Abhydrolase_6"/>
    <property type="match status" value="1"/>
</dbReference>
<organism evidence="2">
    <name type="scientific">Candidatus Kentrum sp. FW</name>
    <dbReference type="NCBI Taxonomy" id="2126338"/>
    <lineage>
        <taxon>Bacteria</taxon>
        <taxon>Pseudomonadati</taxon>
        <taxon>Pseudomonadota</taxon>
        <taxon>Gammaproteobacteria</taxon>
        <taxon>Candidatus Kentrum</taxon>
    </lineage>
</organism>
<dbReference type="PANTHER" id="PTHR43194">
    <property type="entry name" value="HYDROLASE ALPHA/BETA FOLD FAMILY"/>
    <property type="match status" value="1"/>
</dbReference>
<dbReference type="AlphaFoldDB" id="A0A450SY72"/>
<dbReference type="Gene3D" id="3.40.50.1820">
    <property type="entry name" value="alpha/beta hydrolase"/>
    <property type="match status" value="1"/>
</dbReference>
<sequence length="269" mass="29901">MNLEIISRLPRKGGEPTPLLFLHGAFCGAWVWDERFLPYFAKHGFAAHAVSLRGHGKSEGRDKLSSFRLTDYLEDLIETIESMEERPILIGHSMGGVIGQLYLRDHILPGAVLMGSGPPHGMLAAATTTFLTNPFMSTQLSLMHFFGSDTASRNAMCKIVFADSASREEAWDFLRRTQPESFRVVFDLTWPYIPKNQGTPLLVLGAGEDYFVPSYLVRGTAKAYDTEAEIFPGMGHAMMSGGKWQDVADRIIKWIKEELPKAPPLAAPK</sequence>
<dbReference type="InterPro" id="IPR050228">
    <property type="entry name" value="Carboxylesterase_BioH"/>
</dbReference>